<dbReference type="Proteomes" id="UP000298327">
    <property type="component" value="Unassembled WGS sequence"/>
</dbReference>
<proteinExistence type="inferred from homology"/>
<evidence type="ECO:0000313" key="2">
    <source>
        <dbReference type="EMBL" id="TFY70845.1"/>
    </source>
</evidence>
<dbReference type="OrthoDB" id="416777at2759"/>
<keyword evidence="1" id="KW-0378">Hydrolase</keyword>
<sequence length="509" mass="55346">MSTGVEATIVWETKNDAWCCQSSSSTGRPQANIPSALFIIHPLASRQSAAFTSFIASVISTPFSHTKDIAYFNLQLLYTSTSLKTAFQIVRSPAMSAASIPLPKSGELIKSIRESSRALRQAENITISAESIKRLLLSSAFTSTYHRIASTSHGLAFPLNFPSPLIELNLLSILALLNIGSGYRVPLHQQTGRGAWDSIRALVFGLYISSSTGADEDLMSAKGMRDIRDMKIAELLGVNVHVERPHESIPGVTVGEVGGPGWEVVQLIKELMHGAGSFLVEHGYRDLGSFVLEALKEGGRAGPEASAEIVLERLVRAIPGFQDMFIVDGRPIYCFKKALFLINGVVVRFGSKVPPPFPIPVTSHLPVFSDNVLPSILIHLGVIDLSTASPPLAALFPGAGSEDSLKSLLAPAPQVSADVPKSGKKEIPIEGPVLTEEQAYILRAASIDACELIVEYAQSMDPAELADQNPEWIKEINLPDLDTWIWAVAKDRPDYRKLQRFVLKKALWF</sequence>
<gene>
    <name evidence="2" type="ORF">EVG20_g2149</name>
</gene>
<dbReference type="PANTHER" id="PTHR21314:SF1">
    <property type="entry name" value="QUEUOSINE SALVAGE PROTEIN"/>
    <property type="match status" value="1"/>
</dbReference>
<dbReference type="GO" id="GO:0006400">
    <property type="term" value="P:tRNA modification"/>
    <property type="evidence" value="ECO:0007669"/>
    <property type="project" value="TreeGrafter"/>
</dbReference>
<dbReference type="EC" id="3.2.2.-" evidence="1"/>
<dbReference type="Pfam" id="PF10343">
    <property type="entry name" value="Q_salvage"/>
    <property type="match status" value="1"/>
</dbReference>
<dbReference type="AlphaFoldDB" id="A0A4Y9Z7V0"/>
<comment type="function">
    <text evidence="1">Catalyzes the hydrolysis of queuosine 5'-phosphate, releasing the nucleobase queuine (q). Is required for salvage of queuine from exogenous queuosine (Q) that is imported and then converted to queuosine 5'-phosphate intracellularly.</text>
</comment>
<dbReference type="EMBL" id="SEOQ01000079">
    <property type="protein sequence ID" value="TFY70845.1"/>
    <property type="molecule type" value="Genomic_DNA"/>
</dbReference>
<dbReference type="PANTHER" id="PTHR21314">
    <property type="entry name" value="QUEUOSINE 5'-PHOSPHATE N-GLYCOSYLASE_HYDROLASE-RELATED"/>
    <property type="match status" value="1"/>
</dbReference>
<evidence type="ECO:0000256" key="1">
    <source>
        <dbReference type="RuleBase" id="RU365002"/>
    </source>
</evidence>
<organism evidence="2 3">
    <name type="scientific">Dentipellis fragilis</name>
    <dbReference type="NCBI Taxonomy" id="205917"/>
    <lineage>
        <taxon>Eukaryota</taxon>
        <taxon>Fungi</taxon>
        <taxon>Dikarya</taxon>
        <taxon>Basidiomycota</taxon>
        <taxon>Agaricomycotina</taxon>
        <taxon>Agaricomycetes</taxon>
        <taxon>Russulales</taxon>
        <taxon>Hericiaceae</taxon>
        <taxon>Dentipellis</taxon>
    </lineage>
</organism>
<comment type="catalytic activity">
    <reaction evidence="1">
        <text>queuosine 5'-phosphate + H2O = queuine + D-ribose 5-phosphate</text>
        <dbReference type="Rhea" id="RHEA:75387"/>
        <dbReference type="ChEBI" id="CHEBI:15377"/>
        <dbReference type="ChEBI" id="CHEBI:17433"/>
        <dbReference type="ChEBI" id="CHEBI:78346"/>
        <dbReference type="ChEBI" id="CHEBI:194371"/>
    </reaction>
    <physiologicalReaction direction="left-to-right" evidence="1">
        <dbReference type="Rhea" id="RHEA:75388"/>
    </physiologicalReaction>
</comment>
<comment type="caution">
    <text evidence="2">The sequence shown here is derived from an EMBL/GenBank/DDBJ whole genome shotgun (WGS) entry which is preliminary data.</text>
</comment>
<keyword evidence="3" id="KW-1185">Reference proteome</keyword>
<accession>A0A4Y9Z7V0</accession>
<name>A0A4Y9Z7V0_9AGAM</name>
<comment type="similarity">
    <text evidence="1">Belongs to the QNG1 protein family.</text>
</comment>
<protein>
    <recommendedName>
        <fullName evidence="1">Queuosine 5'-phosphate N-glycosylase/hydrolase</fullName>
        <ecNumber evidence="1">3.2.2.-</ecNumber>
    </recommendedName>
    <alternativeName>
        <fullName evidence="1">Queuosine-nucleotide N-glycosylase/hydrolase</fullName>
    </alternativeName>
</protein>
<reference evidence="2 3" key="1">
    <citation type="submission" date="2019-02" db="EMBL/GenBank/DDBJ databases">
        <title>Genome sequencing of the rare red list fungi Dentipellis fragilis.</title>
        <authorList>
            <person name="Buettner E."/>
            <person name="Kellner H."/>
        </authorList>
    </citation>
    <scope>NUCLEOTIDE SEQUENCE [LARGE SCALE GENOMIC DNA]</scope>
    <source>
        <strain evidence="2 3">DSM 105465</strain>
    </source>
</reference>
<dbReference type="GO" id="GO:0016787">
    <property type="term" value="F:hydrolase activity"/>
    <property type="evidence" value="ECO:0007669"/>
    <property type="project" value="UniProtKB-KW"/>
</dbReference>
<evidence type="ECO:0000313" key="3">
    <source>
        <dbReference type="Proteomes" id="UP000298327"/>
    </source>
</evidence>
<dbReference type="InterPro" id="IPR019438">
    <property type="entry name" value="Q_salvage"/>
</dbReference>